<gene>
    <name evidence="2" type="ORF">MTAB308_1193</name>
</gene>
<dbReference type="EMBL" id="FTRV01000010">
    <property type="protein sequence ID" value="SPM27712.1"/>
    <property type="molecule type" value="Genomic_DNA"/>
</dbReference>
<dbReference type="RefSeq" id="WP_077098589.1">
    <property type="nucleotide sequence ID" value="NZ_LT717699.1"/>
</dbReference>
<reference evidence="2 3" key="1">
    <citation type="submission" date="2017-01" db="EMBL/GenBank/DDBJ databases">
        <authorList>
            <consortium name="Urmite Genomes"/>
        </authorList>
    </citation>
    <scope>NUCLEOTIDE SEQUENCE [LARGE SCALE GENOMIC DNA]</scope>
    <source>
        <strain evidence="2 3">AB308</strain>
    </source>
</reference>
<proteinExistence type="predicted"/>
<feature type="signal peptide" evidence="1">
    <location>
        <begin position="1"/>
        <end position="32"/>
    </location>
</feature>
<sequence length="102" mass="10629">MRFTHVAAAVGVANAALVIAPLLPLGAPSAHADLSGYRRCVANITQLPLTEPDPQNMNRVGLIQQDLKSGVSPAAEAQKVAGMGFDQRAADAIVQCVIEENP</sequence>
<keyword evidence="1" id="KW-0732">Signal</keyword>
<keyword evidence="3" id="KW-1185">Reference proteome</keyword>
<dbReference type="STRING" id="1841859.GCA_900157385_01190"/>
<name>A0A2U3N880_9MYCO</name>
<dbReference type="Proteomes" id="UP000241595">
    <property type="component" value="Unassembled WGS sequence"/>
</dbReference>
<dbReference type="AlphaFoldDB" id="A0A2U3N880"/>
<organism evidence="2 3">
    <name type="scientific">Mycobacterium terramassiliense</name>
    <dbReference type="NCBI Taxonomy" id="1841859"/>
    <lineage>
        <taxon>Bacteria</taxon>
        <taxon>Bacillati</taxon>
        <taxon>Actinomycetota</taxon>
        <taxon>Actinomycetes</taxon>
        <taxon>Mycobacteriales</taxon>
        <taxon>Mycobacteriaceae</taxon>
        <taxon>Mycobacterium</taxon>
    </lineage>
</organism>
<evidence type="ECO:0008006" key="4">
    <source>
        <dbReference type="Google" id="ProtNLM"/>
    </source>
</evidence>
<feature type="chain" id="PRO_5015403403" description="DUF732 domain-containing protein" evidence="1">
    <location>
        <begin position="33"/>
        <end position="102"/>
    </location>
</feature>
<dbReference type="OrthoDB" id="4732925at2"/>
<protein>
    <recommendedName>
        <fullName evidence="4">DUF732 domain-containing protein</fullName>
    </recommendedName>
</protein>
<evidence type="ECO:0000313" key="2">
    <source>
        <dbReference type="EMBL" id="SPM27712.1"/>
    </source>
</evidence>
<accession>A0A2U3N880</accession>
<evidence type="ECO:0000313" key="3">
    <source>
        <dbReference type="Proteomes" id="UP000241595"/>
    </source>
</evidence>
<evidence type="ECO:0000256" key="1">
    <source>
        <dbReference type="SAM" id="SignalP"/>
    </source>
</evidence>